<dbReference type="PANTHER" id="PTHR30032">
    <property type="entry name" value="N-ACETYLMURAMOYL-L-ALANINE AMIDASE-RELATED"/>
    <property type="match status" value="1"/>
</dbReference>
<keyword evidence="1" id="KW-0732">Signal</keyword>
<feature type="domain" description="SCP" evidence="2">
    <location>
        <begin position="79"/>
        <end position="185"/>
    </location>
</feature>
<dbReference type="EMBL" id="VIKT02000001">
    <property type="protein sequence ID" value="NHF61792.1"/>
    <property type="molecule type" value="Genomic_DNA"/>
</dbReference>
<evidence type="ECO:0000313" key="3">
    <source>
        <dbReference type="EMBL" id="NHF61792.1"/>
    </source>
</evidence>
<keyword evidence="4" id="KW-1185">Reference proteome</keyword>
<dbReference type="Pfam" id="PF04122">
    <property type="entry name" value="CW_binding_2"/>
    <property type="match status" value="3"/>
</dbReference>
<evidence type="ECO:0000259" key="2">
    <source>
        <dbReference type="Pfam" id="PF00188"/>
    </source>
</evidence>
<dbReference type="Gene3D" id="3.40.50.12090">
    <property type="match status" value="2"/>
</dbReference>
<protein>
    <recommendedName>
        <fullName evidence="2">SCP domain-containing protein</fullName>
    </recommendedName>
</protein>
<organism evidence="3 4">
    <name type="scientific">Microcella pacifica</name>
    <dbReference type="NCBI Taxonomy" id="2591847"/>
    <lineage>
        <taxon>Bacteria</taxon>
        <taxon>Bacillati</taxon>
        <taxon>Actinomycetota</taxon>
        <taxon>Actinomycetes</taxon>
        <taxon>Micrococcales</taxon>
        <taxon>Microbacteriaceae</taxon>
        <taxon>Microcella</taxon>
    </lineage>
</organism>
<dbReference type="InterPro" id="IPR035940">
    <property type="entry name" value="CAP_sf"/>
</dbReference>
<dbReference type="Pfam" id="PF00188">
    <property type="entry name" value="CAP"/>
    <property type="match status" value="1"/>
</dbReference>
<evidence type="ECO:0000256" key="1">
    <source>
        <dbReference type="SAM" id="SignalP"/>
    </source>
</evidence>
<dbReference type="SUPFAM" id="SSF55797">
    <property type="entry name" value="PR-1-like"/>
    <property type="match status" value="1"/>
</dbReference>
<comment type="caution">
    <text evidence="3">The sequence shown here is derived from an EMBL/GenBank/DDBJ whole genome shotgun (WGS) entry which is preliminary data.</text>
</comment>
<sequence length="496" mass="50528">MRMRVVVTIVMSAVLVAAPVSATAAEVDTVEPGLVASAPEEQRELEPASGTIVPTTITSATGLLPTAGVYESERALILQQTNDLRATRGLPPLRLNAALNDIAQDWSVQQARSSRMSHRPGFHLLYPSGWSRAAENVAAGYSPSAVVGAWAGSTGHRANMLANHTDIGIGVAVSSTGRLYYTQNFGRYSSAPPTPPGDVYRLSGSDRFATSAQISSRTFPSGASTVYVASGLDFPDALSAAALAGAADAPLLLVTRSSVPSVILRELRRLDPDRIVVAGGSGVVTSSVISRLRTVASDVDRIAGANRYDTSRRLALDSYGGVGAPVVYIATGAGYADALAAGPAAASVDAPVVLVPGASRSADSATLALLRHLDTERVVIVGGPGAVSSGIQQSLNAAGLAVERIAGADRYATAALIGAAHFPDAPRGYLATGTGFADALSGGAAAGALGAPLFTVRPGCVPSQAHSALRAQNPDDLVLLGGLGALSPRVAGFYRC</sequence>
<dbReference type="InterPro" id="IPR014044">
    <property type="entry name" value="CAP_dom"/>
</dbReference>
<reference evidence="3 4" key="1">
    <citation type="submission" date="2020-03" db="EMBL/GenBank/DDBJ databases">
        <title>Chryseoglobus sp. isolated from a deep-sea seamount.</title>
        <authorList>
            <person name="Zhang D.-C."/>
        </authorList>
    </citation>
    <scope>NUCLEOTIDE SEQUENCE [LARGE SCALE GENOMIC DNA]</scope>
    <source>
        <strain evidence="3 4">KN1116</strain>
    </source>
</reference>
<dbReference type="InterPro" id="IPR007253">
    <property type="entry name" value="Cell_wall-bd_2"/>
</dbReference>
<dbReference type="CDD" id="cd05379">
    <property type="entry name" value="CAP_bacterial"/>
    <property type="match status" value="1"/>
</dbReference>
<feature type="chain" id="PRO_5038892946" description="SCP domain-containing protein" evidence="1">
    <location>
        <begin position="25"/>
        <end position="496"/>
    </location>
</feature>
<proteinExistence type="predicted"/>
<dbReference type="Proteomes" id="UP000818266">
    <property type="component" value="Unassembled WGS sequence"/>
</dbReference>
<dbReference type="InterPro" id="IPR051922">
    <property type="entry name" value="Bact_Sporulation_Assoc"/>
</dbReference>
<dbReference type="PANTHER" id="PTHR30032:SF8">
    <property type="entry name" value="GERMINATION-SPECIFIC N-ACETYLMURAMOYL-L-ALANINE AMIDASE"/>
    <property type="match status" value="1"/>
</dbReference>
<name>A0A9E5JN76_9MICO</name>
<accession>A0A9E5JN76</accession>
<dbReference type="OrthoDB" id="68195at2"/>
<gene>
    <name evidence="3" type="ORF">FK219_000815</name>
</gene>
<dbReference type="Gene3D" id="3.40.33.10">
    <property type="entry name" value="CAP"/>
    <property type="match status" value="1"/>
</dbReference>
<feature type="signal peptide" evidence="1">
    <location>
        <begin position="1"/>
        <end position="24"/>
    </location>
</feature>
<evidence type="ECO:0000313" key="4">
    <source>
        <dbReference type="Proteomes" id="UP000818266"/>
    </source>
</evidence>
<dbReference type="AlphaFoldDB" id="A0A9E5JN76"/>